<dbReference type="Gene3D" id="3.90.70.10">
    <property type="entry name" value="Cysteine proteinases"/>
    <property type="match status" value="2"/>
</dbReference>
<evidence type="ECO:0000313" key="2">
    <source>
        <dbReference type="Proteomes" id="UP000823775"/>
    </source>
</evidence>
<sequence length="171" mass="20363">MFGAFRTGGCERVHNRLCREKRENGDGEHESHNIGMETSRMPFLMLGLDLPPPPLFTDVMEKNIIPQVPLFNILKKFDGETVTEVVRPRIARMRYRVTKLPQYLILHMRRFTKNNFFMEKNPTLGEGSYRVFVQRKSEELWYEMQDLHVSETLPQMVCTFETYMQIYEQHQ</sequence>
<evidence type="ECO:0000313" key="1">
    <source>
        <dbReference type="EMBL" id="MCD7453056.1"/>
    </source>
</evidence>
<evidence type="ECO:0008006" key="3">
    <source>
        <dbReference type="Google" id="ProtNLM"/>
    </source>
</evidence>
<name>A0ABS8S3Z7_DATST</name>
<dbReference type="Proteomes" id="UP000823775">
    <property type="component" value="Unassembled WGS sequence"/>
</dbReference>
<accession>A0ABS8S3Z7</accession>
<organism evidence="1 2">
    <name type="scientific">Datura stramonium</name>
    <name type="common">Jimsonweed</name>
    <name type="synonym">Common thornapple</name>
    <dbReference type="NCBI Taxonomy" id="4076"/>
    <lineage>
        <taxon>Eukaryota</taxon>
        <taxon>Viridiplantae</taxon>
        <taxon>Streptophyta</taxon>
        <taxon>Embryophyta</taxon>
        <taxon>Tracheophyta</taxon>
        <taxon>Spermatophyta</taxon>
        <taxon>Magnoliopsida</taxon>
        <taxon>eudicotyledons</taxon>
        <taxon>Gunneridae</taxon>
        <taxon>Pentapetalae</taxon>
        <taxon>asterids</taxon>
        <taxon>lamiids</taxon>
        <taxon>Solanales</taxon>
        <taxon>Solanaceae</taxon>
        <taxon>Solanoideae</taxon>
        <taxon>Datureae</taxon>
        <taxon>Datura</taxon>
    </lineage>
</organism>
<dbReference type="InterPro" id="IPR038765">
    <property type="entry name" value="Papain-like_cys_pep_sf"/>
</dbReference>
<dbReference type="EMBL" id="JACEIK010000237">
    <property type="protein sequence ID" value="MCD7453056.1"/>
    <property type="molecule type" value="Genomic_DNA"/>
</dbReference>
<keyword evidence="2" id="KW-1185">Reference proteome</keyword>
<gene>
    <name evidence="1" type="ORF">HAX54_019488</name>
</gene>
<proteinExistence type="predicted"/>
<dbReference type="SUPFAM" id="SSF54001">
    <property type="entry name" value="Cysteine proteinases"/>
    <property type="match status" value="1"/>
</dbReference>
<comment type="caution">
    <text evidence="1">The sequence shown here is derived from an EMBL/GenBank/DDBJ whole genome shotgun (WGS) entry which is preliminary data.</text>
</comment>
<reference evidence="1 2" key="1">
    <citation type="journal article" date="2021" name="BMC Genomics">
        <title>Datura genome reveals duplications of psychoactive alkaloid biosynthetic genes and high mutation rate following tissue culture.</title>
        <authorList>
            <person name="Rajewski A."/>
            <person name="Carter-House D."/>
            <person name="Stajich J."/>
            <person name="Litt A."/>
        </authorList>
    </citation>
    <scope>NUCLEOTIDE SEQUENCE [LARGE SCALE GENOMIC DNA]</scope>
    <source>
        <strain evidence="1">AR-01</strain>
    </source>
</reference>
<protein>
    <recommendedName>
        <fullName evidence="3">USP domain-containing protein</fullName>
    </recommendedName>
</protein>